<evidence type="ECO:0000259" key="5">
    <source>
        <dbReference type="Pfam" id="PF01494"/>
    </source>
</evidence>
<dbReference type="GO" id="GO:0071949">
    <property type="term" value="F:FAD binding"/>
    <property type="evidence" value="ECO:0007669"/>
    <property type="project" value="InterPro"/>
</dbReference>
<dbReference type="EMBL" id="WMBB01000003">
    <property type="protein sequence ID" value="MTE12567.1"/>
    <property type="molecule type" value="Genomic_DNA"/>
</dbReference>
<sequence>MSRALRVIVAGAGIAGLSTAAALHRHGIEVEILESRTELRASGSGIGVACNAVAALAALGVDVMAAGMGRPMDYFVLRTAHGKPIRTVDYRDIAAEIGHPLVNMHRGELLSGLRAAAPEVPIRFGAEVKGFDITAHGVRVTCTDGYAAEADALVGADGIRSAVRAQLAGPAPVTDHGYVCWLATAAFEHENLHPGAATHYWGAGRRFGFADLGAGQVYWWGTRNVAGRAADWSGGKADILDSYRGWAPEIGAVIARTPADAIITVPAQDRPFLPAWGRGPVTLIGDAAHPMLTSLSQGGSSAIEDACVLARHLRRDGAVTTALRDYEDARRARTRTLVAASRRLSRLEQLANPVAVRLRELAFRYAPDGVIRGQTIEPMRFEMPS</sequence>
<keyword evidence="2" id="KW-0285">Flavoprotein</keyword>
<dbReference type="Proteomes" id="UP000432464">
    <property type="component" value="Unassembled WGS sequence"/>
</dbReference>
<reference evidence="6 7" key="1">
    <citation type="submission" date="2019-11" db="EMBL/GenBank/DDBJ databases">
        <title>Nocardia sp. nov. CT2-14 isolated from soil.</title>
        <authorList>
            <person name="Kanchanasin P."/>
            <person name="Tanasupawat S."/>
            <person name="Yuki M."/>
            <person name="Kudo T."/>
        </authorList>
    </citation>
    <scope>NUCLEOTIDE SEQUENCE [LARGE SCALE GENOMIC DNA]</scope>
    <source>
        <strain evidence="6 7">CT2-14</strain>
    </source>
</reference>
<comment type="cofactor">
    <cofactor evidence="1">
        <name>FAD</name>
        <dbReference type="ChEBI" id="CHEBI:57692"/>
    </cofactor>
</comment>
<organism evidence="6 7">
    <name type="scientific">Nocardia aurantiaca</name>
    <dbReference type="NCBI Taxonomy" id="2675850"/>
    <lineage>
        <taxon>Bacteria</taxon>
        <taxon>Bacillati</taxon>
        <taxon>Actinomycetota</taxon>
        <taxon>Actinomycetes</taxon>
        <taxon>Mycobacteriales</taxon>
        <taxon>Nocardiaceae</taxon>
        <taxon>Nocardia</taxon>
    </lineage>
</organism>
<gene>
    <name evidence="6" type="ORF">GLP40_07220</name>
</gene>
<dbReference type="PRINTS" id="PR00420">
    <property type="entry name" value="RNGMNOXGNASE"/>
</dbReference>
<dbReference type="PANTHER" id="PTHR46496:SF1">
    <property type="entry name" value="ZEAXANTHIN EPOXIDASE, CHLOROPLASTIC"/>
    <property type="match status" value="1"/>
</dbReference>
<dbReference type="InterPro" id="IPR002938">
    <property type="entry name" value="FAD-bd"/>
</dbReference>
<feature type="domain" description="FAD-binding" evidence="5">
    <location>
        <begin position="6"/>
        <end position="340"/>
    </location>
</feature>
<evidence type="ECO:0000256" key="2">
    <source>
        <dbReference type="ARBA" id="ARBA00022630"/>
    </source>
</evidence>
<evidence type="ECO:0000256" key="3">
    <source>
        <dbReference type="ARBA" id="ARBA00022827"/>
    </source>
</evidence>
<dbReference type="RefSeq" id="WP_154787060.1">
    <property type="nucleotide sequence ID" value="NZ_WMBB01000003.1"/>
</dbReference>
<evidence type="ECO:0000256" key="1">
    <source>
        <dbReference type="ARBA" id="ARBA00001974"/>
    </source>
</evidence>
<evidence type="ECO:0000313" key="7">
    <source>
        <dbReference type="Proteomes" id="UP000432464"/>
    </source>
</evidence>
<keyword evidence="3" id="KW-0274">FAD</keyword>
<evidence type="ECO:0000313" key="6">
    <source>
        <dbReference type="EMBL" id="MTE12567.1"/>
    </source>
</evidence>
<keyword evidence="7" id="KW-1185">Reference proteome</keyword>
<dbReference type="AlphaFoldDB" id="A0A6I3KSS0"/>
<dbReference type="Pfam" id="PF01494">
    <property type="entry name" value="FAD_binding_3"/>
    <property type="match status" value="1"/>
</dbReference>
<dbReference type="SUPFAM" id="SSF51905">
    <property type="entry name" value="FAD/NAD(P)-binding domain"/>
    <property type="match status" value="1"/>
</dbReference>
<evidence type="ECO:0000256" key="4">
    <source>
        <dbReference type="ARBA" id="ARBA00023002"/>
    </source>
</evidence>
<protein>
    <submittedName>
        <fullName evidence="6">NAD(P)-binding protein</fullName>
    </submittedName>
</protein>
<dbReference type="PANTHER" id="PTHR46496">
    <property type="match status" value="1"/>
</dbReference>
<keyword evidence="4" id="KW-0560">Oxidoreductase</keyword>
<dbReference type="GO" id="GO:0016491">
    <property type="term" value="F:oxidoreductase activity"/>
    <property type="evidence" value="ECO:0007669"/>
    <property type="project" value="UniProtKB-KW"/>
</dbReference>
<dbReference type="Gene3D" id="3.50.50.60">
    <property type="entry name" value="FAD/NAD(P)-binding domain"/>
    <property type="match status" value="1"/>
</dbReference>
<dbReference type="InterPro" id="IPR036188">
    <property type="entry name" value="FAD/NAD-bd_sf"/>
</dbReference>
<name>A0A6I3KSS0_9NOCA</name>
<accession>A0A6I3KSS0</accession>
<proteinExistence type="predicted"/>
<comment type="caution">
    <text evidence="6">The sequence shown here is derived from an EMBL/GenBank/DDBJ whole genome shotgun (WGS) entry which is preliminary data.</text>
</comment>